<sequence>MAGWSWFLSGRLDFGGSVEPVEVGGYAVKFVGVEVAIDVRGDGSAWNDSWFLDIAKFGA</sequence>
<name>A0A1X2FKW0_MYCSZ</name>
<comment type="caution">
    <text evidence="1">The sequence shown here is derived from an EMBL/GenBank/DDBJ whole genome shotgun (WGS) entry which is preliminary data.</text>
</comment>
<keyword evidence="2" id="KW-1185">Reference proteome</keyword>
<accession>A0A1X2FKW0</accession>
<evidence type="ECO:0000313" key="1">
    <source>
        <dbReference type="EMBL" id="ORX19090.1"/>
    </source>
</evidence>
<reference evidence="1 2" key="1">
    <citation type="submission" date="2016-01" db="EMBL/GenBank/DDBJ databases">
        <title>The new phylogeny of the genus Mycobacterium.</title>
        <authorList>
            <person name="Tarcisio F."/>
            <person name="Conor M."/>
            <person name="Antonella G."/>
            <person name="Elisabetta G."/>
            <person name="Giulia F.S."/>
            <person name="Sara T."/>
            <person name="Anna F."/>
            <person name="Clotilde B."/>
            <person name="Roberto B."/>
            <person name="Veronica D.S."/>
            <person name="Fabio R."/>
            <person name="Monica P."/>
            <person name="Olivier J."/>
            <person name="Enrico T."/>
            <person name="Nicola S."/>
        </authorList>
    </citation>
    <scope>NUCLEOTIDE SEQUENCE [LARGE SCALE GENOMIC DNA]</scope>
    <source>
        <strain evidence="1 2">DSM 44166</strain>
    </source>
</reference>
<dbReference type="Proteomes" id="UP000193317">
    <property type="component" value="Unassembled WGS sequence"/>
</dbReference>
<dbReference type="AlphaFoldDB" id="A0A1X2FKW0"/>
<proteinExistence type="predicted"/>
<gene>
    <name evidence="1" type="ORF">AWC27_16760</name>
</gene>
<protein>
    <submittedName>
        <fullName evidence="1">Uncharacterized protein</fullName>
    </submittedName>
</protein>
<organism evidence="1 2">
    <name type="scientific">Mycobacterium szulgai</name>
    <dbReference type="NCBI Taxonomy" id="1787"/>
    <lineage>
        <taxon>Bacteria</taxon>
        <taxon>Bacillati</taxon>
        <taxon>Actinomycetota</taxon>
        <taxon>Actinomycetes</taxon>
        <taxon>Mycobacteriales</taxon>
        <taxon>Mycobacteriaceae</taxon>
        <taxon>Mycobacterium</taxon>
    </lineage>
</organism>
<evidence type="ECO:0000313" key="2">
    <source>
        <dbReference type="Proteomes" id="UP000193317"/>
    </source>
</evidence>
<dbReference type="EMBL" id="LQPW01000005">
    <property type="protein sequence ID" value="ORX19090.1"/>
    <property type="molecule type" value="Genomic_DNA"/>
</dbReference>